<protein>
    <submittedName>
        <fullName evidence="6">Carotenoid oxygenase family protein</fullName>
    </submittedName>
</protein>
<gene>
    <name evidence="6" type="ORF">M8A51_17230</name>
</gene>
<dbReference type="InterPro" id="IPR004294">
    <property type="entry name" value="Carotenoid_Oase"/>
</dbReference>
<dbReference type="Pfam" id="PF03055">
    <property type="entry name" value="RPE65"/>
    <property type="match status" value="1"/>
</dbReference>
<sequence>MDRRHFLQGLWGAAAGWSAGARASDCSPDDWAWAFAAKAQQHPRLEGFRGLSHDVPLVRMALSGRLPKGLAGAFYRNGPARHELGGYRYHHLFDGDGMVQKYQIDEHGITHFGRFVRTEKFLADTEAGRPVRGAFGTPLGCLQPVGSPDGVNTANISVIHHGGELMALWEGGSATVLDAQSLETRGVKTWSEEFTAMPFSAHPKVEPDGTLWNFGVAGSHGVLAIYRISAAGQLQQAQIIEVPRIAMMHDFAITERHLVFVLPPFLFDAERRRSGHTFLDSHVWHPRQAMRVLVLDKNDLSRQRWFELPTGFVFHLGNAWEDRQGRKIHFDLARFADPSLAQQELHRLMRGEKVAGAPPELATVELDLGSGRATQRLLPYTADFPRIDPRRVGRRHRDLFCALRSHANAAPWFDGVIRVNTESGSADRFVYPEGHMVEEHVFVPSPQAKGEGQGWLVGTALDWRRHTMVFSVFDAQRLAAGPMAQASMPRTMPLGLHATFVPARSGQSS</sequence>
<evidence type="ECO:0000256" key="3">
    <source>
        <dbReference type="ARBA" id="ARBA00022723"/>
    </source>
</evidence>
<dbReference type="RefSeq" id="WP_251779758.1">
    <property type="nucleotide sequence ID" value="NZ_JAMKFE010000011.1"/>
</dbReference>
<comment type="cofactor">
    <cofactor evidence="1">
        <name>Fe(2+)</name>
        <dbReference type="ChEBI" id="CHEBI:29033"/>
    </cofactor>
</comment>
<keyword evidence="5" id="KW-0408">Iron</keyword>
<dbReference type="PANTHER" id="PTHR10543">
    <property type="entry name" value="BETA-CAROTENE DIOXYGENASE"/>
    <property type="match status" value="1"/>
</dbReference>
<evidence type="ECO:0000256" key="1">
    <source>
        <dbReference type="ARBA" id="ARBA00001954"/>
    </source>
</evidence>
<keyword evidence="7" id="KW-1185">Reference proteome</keyword>
<keyword evidence="3" id="KW-0479">Metal-binding</keyword>
<keyword evidence="4" id="KW-0560">Oxidoreductase</keyword>
<organism evidence="6 7">
    <name type="scientific">Caldimonas mangrovi</name>
    <dbReference type="NCBI Taxonomy" id="2944811"/>
    <lineage>
        <taxon>Bacteria</taxon>
        <taxon>Pseudomonadati</taxon>
        <taxon>Pseudomonadota</taxon>
        <taxon>Betaproteobacteria</taxon>
        <taxon>Burkholderiales</taxon>
        <taxon>Sphaerotilaceae</taxon>
        <taxon>Caldimonas</taxon>
    </lineage>
</organism>
<dbReference type="Proteomes" id="UP001165541">
    <property type="component" value="Unassembled WGS sequence"/>
</dbReference>
<name>A0ABT0YT33_9BURK</name>
<reference evidence="6" key="1">
    <citation type="submission" date="2022-05" db="EMBL/GenBank/DDBJ databases">
        <title>Schlegelella sp. nov., isolated from mangrove soil.</title>
        <authorList>
            <person name="Liu Y."/>
            <person name="Ge X."/>
            <person name="Liu W."/>
        </authorList>
    </citation>
    <scope>NUCLEOTIDE SEQUENCE</scope>
    <source>
        <strain evidence="6">S2-27</strain>
    </source>
</reference>
<dbReference type="EMBL" id="JAMKFE010000011">
    <property type="protein sequence ID" value="MCM5681271.1"/>
    <property type="molecule type" value="Genomic_DNA"/>
</dbReference>
<dbReference type="PANTHER" id="PTHR10543:SF89">
    <property type="entry name" value="CAROTENOID 9,10(9',10')-CLEAVAGE DIOXYGENASE 1"/>
    <property type="match status" value="1"/>
</dbReference>
<comment type="similarity">
    <text evidence="2">Belongs to the carotenoid oxygenase family.</text>
</comment>
<comment type="caution">
    <text evidence="6">The sequence shown here is derived from an EMBL/GenBank/DDBJ whole genome shotgun (WGS) entry which is preliminary data.</text>
</comment>
<evidence type="ECO:0000313" key="6">
    <source>
        <dbReference type="EMBL" id="MCM5681271.1"/>
    </source>
</evidence>
<evidence type="ECO:0000256" key="2">
    <source>
        <dbReference type="ARBA" id="ARBA00006787"/>
    </source>
</evidence>
<evidence type="ECO:0000256" key="4">
    <source>
        <dbReference type="ARBA" id="ARBA00023002"/>
    </source>
</evidence>
<accession>A0ABT0YT33</accession>
<evidence type="ECO:0000313" key="7">
    <source>
        <dbReference type="Proteomes" id="UP001165541"/>
    </source>
</evidence>
<evidence type="ECO:0000256" key="5">
    <source>
        <dbReference type="ARBA" id="ARBA00023004"/>
    </source>
</evidence>
<proteinExistence type="inferred from homology"/>